<dbReference type="InterPro" id="IPR011032">
    <property type="entry name" value="GroES-like_sf"/>
</dbReference>
<dbReference type="GO" id="GO:0051262">
    <property type="term" value="P:protein tetramerization"/>
    <property type="evidence" value="ECO:0007669"/>
    <property type="project" value="UniProtKB-ARBA"/>
</dbReference>
<keyword evidence="2" id="KW-0862">Zinc</keyword>
<dbReference type="GO" id="GO:0043168">
    <property type="term" value="F:anion binding"/>
    <property type="evidence" value="ECO:0007669"/>
    <property type="project" value="UniProtKB-ARBA"/>
</dbReference>
<sequence>MRAAAFSTPGLENLKLVEAETPRPGPGEVLIRVKYAGVNPLDYNVVAGAVKASPMPHIPGSEFAGVVEEAGPGVTGVSRGDPVVVYNRLYCGHCRQCLTGWTQMCEVTGGGIIGIVTQGGYAEYAVVPAKNAVATRADLKEAATLPIGALTAWNMAYRASISPGEKVAVVGATGNVGIYAVQFAKLLGGEVYAISRRKAKVESILKSAGADAVLTPDEAKSAAPFDVVLDPTGSASWDLSFGVLGRGGRYVTAGALTGAEVRLDLRRLYGMQILVIGATGGRRADFNTVVRLLEAGRIKAFLHNVYPLADVRKALEELRSPERVGKVLIAP</sequence>
<evidence type="ECO:0000256" key="5">
    <source>
        <dbReference type="ARBA" id="ARBA00023277"/>
    </source>
</evidence>
<evidence type="ECO:0000256" key="3">
    <source>
        <dbReference type="ARBA" id="ARBA00022857"/>
    </source>
</evidence>
<dbReference type="InterPro" id="IPR020843">
    <property type="entry name" value="ER"/>
</dbReference>
<dbReference type="PANTHER" id="PTHR43401:SF2">
    <property type="entry name" value="L-THREONINE 3-DEHYDROGENASE"/>
    <property type="match status" value="1"/>
</dbReference>
<feature type="domain" description="Enoyl reductase (ER)" evidence="6">
    <location>
        <begin position="10"/>
        <end position="329"/>
    </location>
</feature>
<keyword evidence="5" id="KW-0119">Carbohydrate metabolism</keyword>
<dbReference type="PANTHER" id="PTHR43401">
    <property type="entry name" value="L-THREONINE 3-DEHYDROGENASE"/>
    <property type="match status" value="1"/>
</dbReference>
<dbReference type="SUPFAM" id="SSF51735">
    <property type="entry name" value="NAD(P)-binding Rossmann-fold domains"/>
    <property type="match status" value="1"/>
</dbReference>
<dbReference type="Gene3D" id="3.90.180.10">
    <property type="entry name" value="Medium-chain alcohol dehydrogenases, catalytic domain"/>
    <property type="match status" value="1"/>
</dbReference>
<reference evidence="7" key="1">
    <citation type="journal article" date="2020" name="bioRxiv">
        <title>A rank-normalized archaeal taxonomy based on genome phylogeny resolves widespread incomplete and uneven classifications.</title>
        <authorList>
            <person name="Rinke C."/>
            <person name="Chuvochina M."/>
            <person name="Mussig A.J."/>
            <person name="Chaumeil P.-A."/>
            <person name="Waite D.W."/>
            <person name="Whitman W.B."/>
            <person name="Parks D.H."/>
            <person name="Hugenholtz P."/>
        </authorList>
    </citation>
    <scope>NUCLEOTIDE SEQUENCE</scope>
    <source>
        <strain evidence="7">UBA8839</strain>
    </source>
</reference>
<dbReference type="OMA" id="WGLYNTK"/>
<dbReference type="SUPFAM" id="SSF50129">
    <property type="entry name" value="GroES-like"/>
    <property type="match status" value="1"/>
</dbReference>
<dbReference type="SMART" id="SM00829">
    <property type="entry name" value="PKS_ER"/>
    <property type="match status" value="1"/>
</dbReference>
<keyword evidence="4" id="KW-0560">Oxidoreductase</keyword>
<dbReference type="AlphaFoldDB" id="A0A832T008"/>
<gene>
    <name evidence="7" type="ORF">HA333_04795</name>
</gene>
<dbReference type="InterPro" id="IPR013149">
    <property type="entry name" value="ADH-like_C"/>
</dbReference>
<dbReference type="InterPro" id="IPR050129">
    <property type="entry name" value="Zn_alcohol_dh"/>
</dbReference>
<evidence type="ECO:0000256" key="4">
    <source>
        <dbReference type="ARBA" id="ARBA00023002"/>
    </source>
</evidence>
<evidence type="ECO:0000313" key="8">
    <source>
        <dbReference type="Proteomes" id="UP000651120"/>
    </source>
</evidence>
<organism evidence="7 8">
    <name type="scientific">Pyrobaculum aerophilum</name>
    <dbReference type="NCBI Taxonomy" id="13773"/>
    <lineage>
        <taxon>Archaea</taxon>
        <taxon>Thermoproteota</taxon>
        <taxon>Thermoprotei</taxon>
        <taxon>Thermoproteales</taxon>
        <taxon>Thermoproteaceae</taxon>
        <taxon>Pyrobaculum</taxon>
    </lineage>
</organism>
<evidence type="ECO:0000259" key="6">
    <source>
        <dbReference type="SMART" id="SM00829"/>
    </source>
</evidence>
<accession>A0A832T008</accession>
<dbReference type="InterPro" id="IPR036291">
    <property type="entry name" value="NAD(P)-bd_dom_sf"/>
</dbReference>
<dbReference type="GO" id="GO:0016616">
    <property type="term" value="F:oxidoreductase activity, acting on the CH-OH group of donors, NAD or NADP as acceptor"/>
    <property type="evidence" value="ECO:0007669"/>
    <property type="project" value="UniProtKB-ARBA"/>
</dbReference>
<dbReference type="EMBL" id="DUJP01000021">
    <property type="protein sequence ID" value="HII46769.1"/>
    <property type="molecule type" value="Genomic_DNA"/>
</dbReference>
<protein>
    <submittedName>
        <fullName evidence="7">Alcohol dehydrogenase catalytic domain-containing protein</fullName>
    </submittedName>
</protein>
<keyword evidence="1" id="KW-0479">Metal-binding</keyword>
<dbReference type="GeneID" id="1464707"/>
<dbReference type="Pfam" id="PF08240">
    <property type="entry name" value="ADH_N"/>
    <property type="match status" value="1"/>
</dbReference>
<dbReference type="Proteomes" id="UP000651120">
    <property type="component" value="Unassembled WGS sequence"/>
</dbReference>
<dbReference type="Gene3D" id="3.40.50.720">
    <property type="entry name" value="NAD(P)-binding Rossmann-like Domain"/>
    <property type="match status" value="1"/>
</dbReference>
<dbReference type="GO" id="GO:0046872">
    <property type="term" value="F:metal ion binding"/>
    <property type="evidence" value="ECO:0007669"/>
    <property type="project" value="UniProtKB-KW"/>
</dbReference>
<evidence type="ECO:0000313" key="7">
    <source>
        <dbReference type="EMBL" id="HII46769.1"/>
    </source>
</evidence>
<proteinExistence type="predicted"/>
<keyword evidence="3" id="KW-0521">NADP</keyword>
<dbReference type="InterPro" id="IPR013154">
    <property type="entry name" value="ADH-like_N"/>
</dbReference>
<evidence type="ECO:0000256" key="1">
    <source>
        <dbReference type="ARBA" id="ARBA00022723"/>
    </source>
</evidence>
<dbReference type="SMR" id="A0A832T008"/>
<name>A0A832T008_9CREN</name>
<comment type="caution">
    <text evidence="7">The sequence shown here is derived from an EMBL/GenBank/DDBJ whole genome shotgun (WGS) entry which is preliminary data.</text>
</comment>
<evidence type="ECO:0000256" key="2">
    <source>
        <dbReference type="ARBA" id="ARBA00022833"/>
    </source>
</evidence>
<dbReference type="RefSeq" id="WP_011008834.1">
    <property type="nucleotide sequence ID" value="NZ_DUJP01000021.1"/>
</dbReference>
<dbReference type="CDD" id="cd08264">
    <property type="entry name" value="Zn_ADH_like2"/>
    <property type="match status" value="1"/>
</dbReference>
<dbReference type="GO" id="GO:0030554">
    <property type="term" value="F:adenyl nucleotide binding"/>
    <property type="evidence" value="ECO:0007669"/>
    <property type="project" value="UniProtKB-ARBA"/>
</dbReference>
<dbReference type="Pfam" id="PF00107">
    <property type="entry name" value="ADH_zinc_N"/>
    <property type="match status" value="1"/>
</dbReference>